<dbReference type="EMBL" id="BARH01000021">
    <property type="protein sequence ID" value="GAC91916.1"/>
    <property type="molecule type" value="Genomic_DNA"/>
</dbReference>
<sequence length="120" mass="14373">MFTDALKRCRKYLAKGGTKHGSVRRVCRLLSQRPEKLTEEERQNVRQWCQESSYLRHVYQTLQHFRYVSKSPTRKQAETRLAQWFDRHLFSECAAVRKYYQGAARSKRGGAFLHRFSLFQ</sequence>
<dbReference type="AlphaFoldDB" id="R4FEN4"/>
<dbReference type="InterPro" id="IPR002560">
    <property type="entry name" value="Transposase_DDE"/>
</dbReference>
<reference evidence="3" key="1">
    <citation type="journal article" date="2013" name="Genome Announc.">
        <title>Draft Genome Sequence of a Thermophilic Member of the Bacillaceae, Anoxybacillus flavithermus Strain Kn10, Isolated from the Kan-nawa Hot Spring in Japan.</title>
        <authorList>
            <person name="Matsutani M."/>
            <person name="Shirakihara Y."/>
            <person name="Imada K."/>
            <person name="Yakushi T."/>
            <person name="Matsushita K."/>
        </authorList>
    </citation>
    <scope>NUCLEOTIDE SEQUENCE [LARGE SCALE GENOMIC DNA]</scope>
    <source>
        <strain evidence="3">NBRC 109594</strain>
    </source>
</reference>
<evidence type="ECO:0000313" key="3">
    <source>
        <dbReference type="Proteomes" id="UP000013057"/>
    </source>
</evidence>
<dbReference type="Proteomes" id="UP000013057">
    <property type="component" value="Unassembled WGS sequence"/>
</dbReference>
<gene>
    <name evidence="2" type="ORF">KN10_2352</name>
</gene>
<organism evidence="2 3">
    <name type="scientific">Anoxybacillus flavithermus NBRC 109594</name>
    <dbReference type="NCBI Taxonomy" id="1315967"/>
    <lineage>
        <taxon>Bacteria</taxon>
        <taxon>Bacillati</taxon>
        <taxon>Bacillota</taxon>
        <taxon>Bacilli</taxon>
        <taxon>Bacillales</taxon>
        <taxon>Anoxybacillaceae</taxon>
        <taxon>Anoxybacillus</taxon>
    </lineage>
</organism>
<name>R4FEN4_9BACL</name>
<feature type="domain" description="Transposase IS204/IS1001/IS1096/IS1165 DDE" evidence="1">
    <location>
        <begin position="1"/>
        <end position="95"/>
    </location>
</feature>
<dbReference type="Pfam" id="PF01610">
    <property type="entry name" value="DDE_Tnp_ISL3"/>
    <property type="match status" value="1"/>
</dbReference>
<comment type="caution">
    <text evidence="2">The sequence shown here is derived from an EMBL/GenBank/DDBJ whole genome shotgun (WGS) entry which is preliminary data.</text>
</comment>
<evidence type="ECO:0000259" key="1">
    <source>
        <dbReference type="Pfam" id="PF01610"/>
    </source>
</evidence>
<protein>
    <submittedName>
        <fullName evidence="2">Transposase</fullName>
    </submittedName>
</protein>
<proteinExistence type="predicted"/>
<evidence type="ECO:0000313" key="2">
    <source>
        <dbReference type="EMBL" id="GAC91916.1"/>
    </source>
</evidence>
<accession>R4FEN4</accession>